<feature type="domain" description="HTH araC/xylS-type" evidence="4">
    <location>
        <begin position="246"/>
        <end position="344"/>
    </location>
</feature>
<evidence type="ECO:0000313" key="5">
    <source>
        <dbReference type="EMBL" id="MBF9233895.1"/>
    </source>
</evidence>
<dbReference type="RefSeq" id="WP_196271880.1">
    <property type="nucleotide sequence ID" value="NZ_JADQDO010000004.1"/>
</dbReference>
<reference evidence="5" key="1">
    <citation type="submission" date="2020-11" db="EMBL/GenBank/DDBJ databases">
        <authorList>
            <person name="Kim M.K."/>
        </authorList>
    </citation>
    <scope>NUCLEOTIDE SEQUENCE</scope>
    <source>
        <strain evidence="5">BT350</strain>
    </source>
</reference>
<evidence type="ECO:0000259" key="4">
    <source>
        <dbReference type="PROSITE" id="PS01124"/>
    </source>
</evidence>
<evidence type="ECO:0000256" key="3">
    <source>
        <dbReference type="ARBA" id="ARBA00023163"/>
    </source>
</evidence>
<comment type="caution">
    <text evidence="5">The sequence shown here is derived from an EMBL/GenBank/DDBJ whole genome shotgun (WGS) entry which is preliminary data.</text>
</comment>
<keyword evidence="1" id="KW-0805">Transcription regulation</keyword>
<keyword evidence="2" id="KW-0238">DNA-binding</keyword>
<dbReference type="Gene3D" id="1.10.10.60">
    <property type="entry name" value="Homeodomain-like"/>
    <property type="match status" value="1"/>
</dbReference>
<dbReference type="Pfam" id="PF12625">
    <property type="entry name" value="Arabinose_bd"/>
    <property type="match status" value="1"/>
</dbReference>
<proteinExistence type="predicted"/>
<dbReference type="PANTHER" id="PTHR47894">
    <property type="entry name" value="HTH-TYPE TRANSCRIPTIONAL REGULATOR GADX"/>
    <property type="match status" value="1"/>
</dbReference>
<dbReference type="InterPro" id="IPR032687">
    <property type="entry name" value="AraC-type_N"/>
</dbReference>
<sequence length="353" mass="39582">MSEMNRSLEGHAALPTSAGLLSRLAAERVLKAGISLEPLMKKSGLPLTLMTDPDIRVGARGQIDFINLVAEALNDTLLGFHIAQEFEARELGLFYYVLASSATLGDALVREERYISVVNEGIRVRSRKTNALVIDYEYAGVERHLDRHQMEFLITSTVRGCRQFTKLELVPTYVGFIHRHEGDVSEMERLFGCRLDFEAARDRISFDLQVADQPLVTADPYLNKALVKVQEGVILQQHRMEDPFRTRVENAITPRLPHGTVNIGSIASDLGLSPRTLSRRLAEEGLTFSAILDNLRSELADRYLQNKDLSVSQIAWLLGYTEVSSFAHAFQRWTGKTPSQVRRGFLRSANPDA</sequence>
<organism evidence="5 6">
    <name type="scientific">Microvirga alba</name>
    <dbReference type="NCBI Taxonomy" id="2791025"/>
    <lineage>
        <taxon>Bacteria</taxon>
        <taxon>Pseudomonadati</taxon>
        <taxon>Pseudomonadota</taxon>
        <taxon>Alphaproteobacteria</taxon>
        <taxon>Hyphomicrobiales</taxon>
        <taxon>Methylobacteriaceae</taxon>
        <taxon>Microvirga</taxon>
    </lineage>
</organism>
<dbReference type="AlphaFoldDB" id="A0A931BRH8"/>
<keyword evidence="3" id="KW-0804">Transcription</keyword>
<dbReference type="InterPro" id="IPR009057">
    <property type="entry name" value="Homeodomain-like_sf"/>
</dbReference>
<evidence type="ECO:0000313" key="6">
    <source>
        <dbReference type="Proteomes" id="UP000599312"/>
    </source>
</evidence>
<dbReference type="GO" id="GO:0003700">
    <property type="term" value="F:DNA-binding transcription factor activity"/>
    <property type="evidence" value="ECO:0007669"/>
    <property type="project" value="InterPro"/>
</dbReference>
<dbReference type="GO" id="GO:0000976">
    <property type="term" value="F:transcription cis-regulatory region binding"/>
    <property type="evidence" value="ECO:0007669"/>
    <property type="project" value="TreeGrafter"/>
</dbReference>
<keyword evidence="6" id="KW-1185">Reference proteome</keyword>
<evidence type="ECO:0000256" key="2">
    <source>
        <dbReference type="ARBA" id="ARBA00023125"/>
    </source>
</evidence>
<dbReference type="PANTHER" id="PTHR47894:SF4">
    <property type="entry name" value="HTH-TYPE TRANSCRIPTIONAL REGULATOR GADX"/>
    <property type="match status" value="1"/>
</dbReference>
<dbReference type="EMBL" id="JADQDO010000004">
    <property type="protein sequence ID" value="MBF9233895.1"/>
    <property type="molecule type" value="Genomic_DNA"/>
</dbReference>
<dbReference type="PROSITE" id="PS01124">
    <property type="entry name" value="HTH_ARAC_FAMILY_2"/>
    <property type="match status" value="1"/>
</dbReference>
<dbReference type="GO" id="GO:0005829">
    <property type="term" value="C:cytosol"/>
    <property type="evidence" value="ECO:0007669"/>
    <property type="project" value="TreeGrafter"/>
</dbReference>
<dbReference type="SUPFAM" id="SSF46689">
    <property type="entry name" value="Homeodomain-like"/>
    <property type="match status" value="1"/>
</dbReference>
<name>A0A931BRH8_9HYPH</name>
<dbReference type="Proteomes" id="UP000599312">
    <property type="component" value="Unassembled WGS sequence"/>
</dbReference>
<protein>
    <submittedName>
        <fullName evidence="5">AraC family transcriptional regulator</fullName>
    </submittedName>
</protein>
<evidence type="ECO:0000256" key="1">
    <source>
        <dbReference type="ARBA" id="ARBA00023015"/>
    </source>
</evidence>
<gene>
    <name evidence="5" type="ORF">I2H38_10955</name>
</gene>
<accession>A0A931BRH8</accession>
<dbReference type="Pfam" id="PF12833">
    <property type="entry name" value="HTH_18"/>
    <property type="match status" value="1"/>
</dbReference>
<dbReference type="InterPro" id="IPR018060">
    <property type="entry name" value="HTH_AraC"/>
</dbReference>
<dbReference type="SMART" id="SM00342">
    <property type="entry name" value="HTH_ARAC"/>
    <property type="match status" value="1"/>
</dbReference>